<feature type="region of interest" description="Disordered" evidence="1">
    <location>
        <begin position="32"/>
        <end position="83"/>
    </location>
</feature>
<sequence>MRVPASNLRFLLAATVLLLLFTAAFEAAVRWPGQPPPARRARAAADSVAGEGLPPEPAPAAAPAPAAPPAEAPGPPHRDERPVFERGNWWARRPRLLRRYVGTVGGQPATALLEWQTPDSVSGSFYLHRRGPEYYLSTPPPPNPTAQRPIRRRGQMLAVDEHEWGPRRGEWRLHGRPGATLTGTWRGGPTGRPQPVLLREDYTGGVRLAIQTWWVHGRYSLIDDHGYAHSAVPEVRYEFLHLPDPSSVPPALRPVLSPGPATRRRLLLESGSSDCITSQKLSVWLNDFGLLSYSYEEDCNVIGGGGDEQYRHALLDLRAGRWITPESQLIPHYETGLARLQARHLLRDDDYWLISRDSTWRQQLTPYLSARPDTLAATTRWLLDHTPVSAAGSRLTGGGLEMTDPRGYYIQAFYRETVNWFIPYTELRPLVRPGTALARMLQARGLW</sequence>
<organism evidence="2 3">
    <name type="scientific">Hymenobacter ruricola</name>
    <dbReference type="NCBI Taxonomy" id="2791023"/>
    <lineage>
        <taxon>Bacteria</taxon>
        <taxon>Pseudomonadati</taxon>
        <taxon>Bacteroidota</taxon>
        <taxon>Cytophagia</taxon>
        <taxon>Cytophagales</taxon>
        <taxon>Hymenobacteraceae</taxon>
        <taxon>Hymenobacter</taxon>
    </lineage>
</organism>
<dbReference type="EMBL" id="JADQDM010000012">
    <property type="protein sequence ID" value="MBF9223095.1"/>
    <property type="molecule type" value="Genomic_DNA"/>
</dbReference>
<feature type="compositionally biased region" description="Pro residues" evidence="1">
    <location>
        <begin position="54"/>
        <end position="75"/>
    </location>
</feature>
<reference evidence="2 3" key="1">
    <citation type="submission" date="2020-11" db="EMBL/GenBank/DDBJ databases">
        <authorList>
            <person name="Kim M.K."/>
        </authorList>
    </citation>
    <scope>NUCLEOTIDE SEQUENCE [LARGE SCALE GENOMIC DNA]</scope>
    <source>
        <strain evidence="2 3">BT662</strain>
    </source>
</reference>
<gene>
    <name evidence="2" type="ORF">I2H31_18475</name>
</gene>
<accession>A0ABS0I820</accession>
<protein>
    <submittedName>
        <fullName evidence="2">Uncharacterized protein</fullName>
    </submittedName>
</protein>
<keyword evidence="3" id="KW-1185">Reference proteome</keyword>
<proteinExistence type="predicted"/>
<evidence type="ECO:0000256" key="1">
    <source>
        <dbReference type="SAM" id="MobiDB-lite"/>
    </source>
</evidence>
<evidence type="ECO:0000313" key="2">
    <source>
        <dbReference type="EMBL" id="MBF9223095.1"/>
    </source>
</evidence>
<comment type="caution">
    <text evidence="2">The sequence shown here is derived from an EMBL/GenBank/DDBJ whole genome shotgun (WGS) entry which is preliminary data.</text>
</comment>
<evidence type="ECO:0000313" key="3">
    <source>
        <dbReference type="Proteomes" id="UP000618931"/>
    </source>
</evidence>
<dbReference type="Proteomes" id="UP000618931">
    <property type="component" value="Unassembled WGS sequence"/>
</dbReference>
<feature type="region of interest" description="Disordered" evidence="1">
    <location>
        <begin position="168"/>
        <end position="192"/>
    </location>
</feature>
<name>A0ABS0I820_9BACT</name>
<dbReference type="RefSeq" id="WP_196294542.1">
    <property type="nucleotide sequence ID" value="NZ_JADQDM010000012.1"/>
</dbReference>